<comment type="caution">
    <text evidence="1">The sequence shown here is derived from an EMBL/GenBank/DDBJ whole genome shotgun (WGS) entry which is preliminary data.</text>
</comment>
<organism evidence="1 2">
    <name type="scientific">Sphaerodactylus townsendi</name>
    <dbReference type="NCBI Taxonomy" id="933632"/>
    <lineage>
        <taxon>Eukaryota</taxon>
        <taxon>Metazoa</taxon>
        <taxon>Chordata</taxon>
        <taxon>Craniata</taxon>
        <taxon>Vertebrata</taxon>
        <taxon>Euteleostomi</taxon>
        <taxon>Lepidosauria</taxon>
        <taxon>Squamata</taxon>
        <taxon>Bifurcata</taxon>
        <taxon>Gekkota</taxon>
        <taxon>Sphaerodactylidae</taxon>
        <taxon>Sphaerodactylus</taxon>
    </lineage>
</organism>
<dbReference type="EMBL" id="CM037630">
    <property type="protein sequence ID" value="KAH7987316.1"/>
    <property type="molecule type" value="Genomic_DNA"/>
</dbReference>
<accession>A0ACB8E5F3</accession>
<protein>
    <submittedName>
        <fullName evidence="1">Uncharacterized protein</fullName>
    </submittedName>
</protein>
<evidence type="ECO:0000313" key="1">
    <source>
        <dbReference type="EMBL" id="KAH7987316.1"/>
    </source>
</evidence>
<reference evidence="1" key="1">
    <citation type="submission" date="2021-08" db="EMBL/GenBank/DDBJ databases">
        <title>The first chromosome-level gecko genome reveals the dynamic sex chromosomes of Neotropical dwarf geckos (Sphaerodactylidae: Sphaerodactylus).</title>
        <authorList>
            <person name="Pinto B.J."/>
            <person name="Keating S.E."/>
            <person name="Gamble T."/>
        </authorList>
    </citation>
    <scope>NUCLEOTIDE SEQUENCE</scope>
    <source>
        <strain evidence="1">TG3544</strain>
    </source>
</reference>
<keyword evidence="2" id="KW-1185">Reference proteome</keyword>
<dbReference type="Proteomes" id="UP000827872">
    <property type="component" value="Linkage Group LG17"/>
</dbReference>
<name>A0ACB8E5F3_9SAUR</name>
<evidence type="ECO:0000313" key="2">
    <source>
        <dbReference type="Proteomes" id="UP000827872"/>
    </source>
</evidence>
<gene>
    <name evidence="1" type="ORF">K3G42_003430</name>
</gene>
<sequence length="292" mass="30797">MWALAAVKLGCLLALGLLPLLCALLPAALRRLARPGAAQRWRSLASCAAGGVFLATCLLDVVPDSLRDLREELRRQRLSLDFPVPELVLAVGFLLVLVVEHVALDCSEPGGDEASLLLPPCPGQAGPEEQQQHHHHQAPRRRASRFRSLVLTLALCLHSVFEGLSVGLQDTPSRVLQLAGAVLLHKSVVAASLGLLLLQSPLPLRWLAAALGAFVLTSPLGVGLGMALTQSSGGDGNTTARSLLQGVAAGTFMYITFLEILPQELGSPANRLPKVLAVLLGFSGMVGLRLLA</sequence>
<proteinExistence type="predicted"/>